<dbReference type="InterPro" id="IPR035709">
    <property type="entry name" value="YoaB-like"/>
</dbReference>
<organism evidence="2 3">
    <name type="scientific">Dongia rigui</name>
    <dbReference type="NCBI Taxonomy" id="940149"/>
    <lineage>
        <taxon>Bacteria</taxon>
        <taxon>Pseudomonadati</taxon>
        <taxon>Pseudomonadota</taxon>
        <taxon>Alphaproteobacteria</taxon>
        <taxon>Rhodospirillales</taxon>
        <taxon>Dongiaceae</taxon>
        <taxon>Dongia</taxon>
    </lineage>
</organism>
<keyword evidence="3" id="KW-1185">Reference proteome</keyword>
<dbReference type="CDD" id="cd06150">
    <property type="entry name" value="YjgF_YER057c_UK114_like_2"/>
    <property type="match status" value="1"/>
</dbReference>
<dbReference type="Gene3D" id="3.30.1330.40">
    <property type="entry name" value="RutC-like"/>
    <property type="match status" value="1"/>
</dbReference>
<evidence type="ECO:0000313" key="3">
    <source>
        <dbReference type="Proteomes" id="UP001271769"/>
    </source>
</evidence>
<evidence type="ECO:0000256" key="1">
    <source>
        <dbReference type="ARBA" id="ARBA00010552"/>
    </source>
</evidence>
<dbReference type="EMBL" id="JAXCLX010000003">
    <property type="protein sequence ID" value="MDY0873704.1"/>
    <property type="molecule type" value="Genomic_DNA"/>
</dbReference>
<comment type="caution">
    <text evidence="2">The sequence shown here is derived from an EMBL/GenBank/DDBJ whole genome shotgun (WGS) entry which is preliminary data.</text>
</comment>
<dbReference type="Pfam" id="PF01042">
    <property type="entry name" value="Ribonuc_L-PSP"/>
    <property type="match status" value="1"/>
</dbReference>
<dbReference type="PROSITE" id="PS01094">
    <property type="entry name" value="UPF0076"/>
    <property type="match status" value="1"/>
</dbReference>
<reference evidence="2 3" key="1">
    <citation type="journal article" date="2013" name="Antonie Van Leeuwenhoek">
        <title>Dongia rigui sp. nov., isolated from freshwater of a large wetland in Korea.</title>
        <authorList>
            <person name="Baik K.S."/>
            <person name="Hwang Y.M."/>
            <person name="Choi J.S."/>
            <person name="Kwon J."/>
            <person name="Seong C.N."/>
        </authorList>
    </citation>
    <scope>NUCLEOTIDE SEQUENCE [LARGE SCALE GENOMIC DNA]</scope>
    <source>
        <strain evidence="2 3">04SU4-P</strain>
    </source>
</reference>
<dbReference type="Proteomes" id="UP001271769">
    <property type="component" value="Unassembled WGS sequence"/>
</dbReference>
<dbReference type="RefSeq" id="WP_320502178.1">
    <property type="nucleotide sequence ID" value="NZ_JAXCLX010000003.1"/>
</dbReference>
<name>A0ABU5E268_9PROT</name>
<evidence type="ECO:0000313" key="2">
    <source>
        <dbReference type="EMBL" id="MDY0873704.1"/>
    </source>
</evidence>
<dbReference type="SUPFAM" id="SSF55298">
    <property type="entry name" value="YjgF-like"/>
    <property type="match status" value="1"/>
</dbReference>
<sequence length="116" mass="12811">MSLKRLGDPSVISDAVIHNNIVYLAGQVAEEPVSASVYEQTKNILAQIDALLKQAGTDKTKIIKTNIWLSDISTFQDMNKAWKEWVVKGEAPARATVEAKLADPKWKVEIMMTAAI</sequence>
<accession>A0ABU5E268</accession>
<comment type="similarity">
    <text evidence="1">Belongs to the RutC family.</text>
</comment>
<dbReference type="InterPro" id="IPR035959">
    <property type="entry name" value="RutC-like_sf"/>
</dbReference>
<dbReference type="InterPro" id="IPR006175">
    <property type="entry name" value="YjgF/YER057c/UK114"/>
</dbReference>
<dbReference type="InterPro" id="IPR019897">
    <property type="entry name" value="RidA_CS"/>
</dbReference>
<dbReference type="PANTHER" id="PTHR47328:SF1">
    <property type="entry name" value="RUTC FAMILY PROTEIN YOAB"/>
    <property type="match status" value="1"/>
</dbReference>
<dbReference type="PANTHER" id="PTHR47328">
    <property type="match status" value="1"/>
</dbReference>
<proteinExistence type="inferred from homology"/>
<gene>
    <name evidence="2" type="ORF">SMD31_17320</name>
</gene>
<protein>
    <submittedName>
        <fullName evidence="2">RidA family protein</fullName>
    </submittedName>
</protein>